<dbReference type="Proteomes" id="UP000001225">
    <property type="component" value="Chromosome"/>
</dbReference>
<keyword evidence="5" id="KW-0012">Acyltransferase</keyword>
<evidence type="ECO:0000313" key="6">
    <source>
        <dbReference type="Proteomes" id="UP000001225"/>
    </source>
</evidence>
<dbReference type="InterPro" id="IPR029055">
    <property type="entry name" value="Ntn_hydrolases_N"/>
</dbReference>
<name>A9IV40_BORPD</name>
<dbReference type="PANTHER" id="PTHR43199:SF1">
    <property type="entry name" value="GLUTATHIONE HYDROLASE PROENZYME"/>
    <property type="match status" value="1"/>
</dbReference>
<dbReference type="InterPro" id="IPR051792">
    <property type="entry name" value="GGT_bact"/>
</dbReference>
<dbReference type="EMBL" id="AM902716">
    <property type="protein sequence ID" value="CAP43621.1"/>
    <property type="molecule type" value="Genomic_DNA"/>
</dbReference>
<dbReference type="Gene3D" id="3.60.20.40">
    <property type="match status" value="1"/>
</dbReference>
<dbReference type="GO" id="GO:0016787">
    <property type="term" value="F:hydrolase activity"/>
    <property type="evidence" value="ECO:0007669"/>
    <property type="project" value="UniProtKB-KW"/>
</dbReference>
<keyword evidence="2 5" id="KW-0808">Transferase</keyword>
<protein>
    <submittedName>
        <fullName evidence="5">Ggt4 protein</fullName>
        <ecNumber evidence="5">2.3.2.2</ecNumber>
    </submittedName>
</protein>
<gene>
    <name evidence="5" type="primary">ggt4</name>
    <name evidence="5" type="ordered locus">Bpet3279</name>
</gene>
<dbReference type="GO" id="GO:0103068">
    <property type="term" value="F:leukotriene C4 gamma-glutamyl transferase activity"/>
    <property type="evidence" value="ECO:0007669"/>
    <property type="project" value="UniProtKB-EC"/>
</dbReference>
<dbReference type="Pfam" id="PF01019">
    <property type="entry name" value="G_glu_transpept"/>
    <property type="match status" value="2"/>
</dbReference>
<dbReference type="PANTHER" id="PTHR43199">
    <property type="entry name" value="GLUTATHIONE HYDROLASE"/>
    <property type="match status" value="1"/>
</dbReference>
<proteinExistence type="inferred from homology"/>
<evidence type="ECO:0000256" key="4">
    <source>
        <dbReference type="ARBA" id="ARBA00023145"/>
    </source>
</evidence>
<keyword evidence="6" id="KW-1185">Reference proteome</keyword>
<evidence type="ECO:0000256" key="1">
    <source>
        <dbReference type="ARBA" id="ARBA00009381"/>
    </source>
</evidence>
<keyword evidence="4" id="KW-0865">Zymogen</keyword>
<dbReference type="InterPro" id="IPR043137">
    <property type="entry name" value="GGT_ssub_C"/>
</dbReference>
<evidence type="ECO:0000256" key="3">
    <source>
        <dbReference type="ARBA" id="ARBA00022801"/>
    </source>
</evidence>
<dbReference type="AlphaFoldDB" id="A9IV40"/>
<dbReference type="STRING" id="94624.Bpet3279"/>
<reference evidence="5 6" key="1">
    <citation type="journal article" date="2008" name="BMC Genomics">
        <title>The missing link: Bordetella petrii is endowed with both the metabolic versatility of environmental bacteria and virulence traits of pathogenic Bordetellae.</title>
        <authorList>
            <person name="Gross R."/>
            <person name="Guzman C.A."/>
            <person name="Sebaihia M."/>
            <person name="Martins Dos Santos V.A."/>
            <person name="Pieper D.H."/>
            <person name="Koebnik R."/>
            <person name="Lechner M."/>
            <person name="Bartels D."/>
            <person name="Buhrmester J."/>
            <person name="Choudhuri J.V."/>
            <person name="Ebensen T."/>
            <person name="Gaigalat L."/>
            <person name="Herrmann S."/>
            <person name="Khachane A.N."/>
            <person name="Larisch C."/>
            <person name="Link S."/>
            <person name="Linke B."/>
            <person name="Meyer F."/>
            <person name="Mormann S."/>
            <person name="Nakunst D."/>
            <person name="Rueckert C."/>
            <person name="Schneiker-Bekel S."/>
            <person name="Schulze K."/>
            <person name="Vorhoelter F.J."/>
            <person name="Yevsa T."/>
            <person name="Engle J.T."/>
            <person name="Goldman W.E."/>
            <person name="Puehler A."/>
            <person name="Goebel U.B."/>
            <person name="Goesmann A."/>
            <person name="Bloecker H."/>
            <person name="Kaiser O."/>
            <person name="Martinez-Arias R."/>
        </authorList>
    </citation>
    <scope>NUCLEOTIDE SEQUENCE [LARGE SCALE GENOMIC DNA]</scope>
    <source>
        <strain evidence="6">ATCC BAA-461 / DSM 12804 / CCUG 43448 / CIP 107267 / Se-1111R</strain>
    </source>
</reference>
<sequence length="528" mass="56099">MSDQFSTTQIVRKTVIRTAGGLVASQHRKAAEAGAQVLAAGGDAVDAAVAVSFAAGVVEPWMSGPMGGGAMTLYRADEDRAKVVYFGMRSPAGLDPAHYPLAGGGAVSSDLFPWPAVQDDRNARGATAVAVPGTVAGMELAHATYGRLPWRELLQPAVALAREGLLIDWYTTLMIAGSARWLARDPDAAQMFLDDGAWPKASGWSAAAGLRIAMPRAADMLASLAEQGPRAFYDGDIGAELARDVQAKGGCLSHQDLRDYRALLQEPLSIPYRGGRIHATPEMTAGPSLARCLQRLQSRLQPGRAPGADAYTAYAEVLRDEYRWRLSNMGDNEDPRTPACTTHFSVVDRHGNQCAVTQTLLSAFGSHVVSPSTGMLLNNGIMWFDPEPGKANSLAPARRCLMNICPVVGEAGGRRFALGASGGRKILPAVMQLVSFLVDYGMSLEDAFHHARLDASTDVLLLDPKLPRDAYEALAAAHPHAAAPRTLYAYAYACPSGVLREDGHNEGCTEIMSPWGDVALSETYAAAG</sequence>
<accession>A9IV40</accession>
<evidence type="ECO:0000256" key="2">
    <source>
        <dbReference type="ARBA" id="ARBA00022679"/>
    </source>
</evidence>
<dbReference type="EC" id="2.3.2.2" evidence="5"/>
<dbReference type="SUPFAM" id="SSF56235">
    <property type="entry name" value="N-terminal nucleophile aminohydrolases (Ntn hydrolases)"/>
    <property type="match status" value="1"/>
</dbReference>
<organism evidence="5 6">
    <name type="scientific">Bordetella petrii (strain ATCC BAA-461 / DSM 12804 / CCUG 43448 / CIP 107267 / Se-1111R)</name>
    <dbReference type="NCBI Taxonomy" id="340100"/>
    <lineage>
        <taxon>Bacteria</taxon>
        <taxon>Pseudomonadati</taxon>
        <taxon>Pseudomonadota</taxon>
        <taxon>Betaproteobacteria</taxon>
        <taxon>Burkholderiales</taxon>
        <taxon>Alcaligenaceae</taxon>
        <taxon>Bordetella</taxon>
    </lineage>
</organism>
<evidence type="ECO:0000313" key="5">
    <source>
        <dbReference type="EMBL" id="CAP43621.1"/>
    </source>
</evidence>
<keyword evidence="3" id="KW-0378">Hydrolase</keyword>
<dbReference type="eggNOG" id="COG0405">
    <property type="taxonomic scope" value="Bacteria"/>
</dbReference>
<comment type="similarity">
    <text evidence="1">Belongs to the gamma-glutamyltransferase family.</text>
</comment>
<dbReference type="KEGG" id="bpt:Bpet3279"/>
<dbReference type="PRINTS" id="PR01210">
    <property type="entry name" value="GGTRANSPTASE"/>
</dbReference>